<accession>A0A8T2VGE2</accession>
<protein>
    <submittedName>
        <fullName evidence="1">Uncharacterized protein</fullName>
    </submittedName>
</protein>
<gene>
    <name evidence="1" type="ORF">KP509_02G091500</name>
</gene>
<reference evidence="1" key="1">
    <citation type="submission" date="2021-08" db="EMBL/GenBank/DDBJ databases">
        <title>WGS assembly of Ceratopteris richardii.</title>
        <authorList>
            <person name="Marchant D.B."/>
            <person name="Chen G."/>
            <person name="Jenkins J."/>
            <person name="Shu S."/>
            <person name="Leebens-Mack J."/>
            <person name="Grimwood J."/>
            <person name="Schmutz J."/>
            <person name="Soltis P."/>
            <person name="Soltis D."/>
            <person name="Chen Z.-H."/>
        </authorList>
    </citation>
    <scope>NUCLEOTIDE SEQUENCE</scope>
    <source>
        <strain evidence="1">Whitten #5841</strain>
        <tissue evidence="1">Leaf</tissue>
    </source>
</reference>
<evidence type="ECO:0000313" key="1">
    <source>
        <dbReference type="EMBL" id="KAH7444783.1"/>
    </source>
</evidence>
<evidence type="ECO:0000313" key="2">
    <source>
        <dbReference type="Proteomes" id="UP000825935"/>
    </source>
</evidence>
<dbReference type="AlphaFoldDB" id="A0A8T2VGE2"/>
<dbReference type="EMBL" id="CM035407">
    <property type="protein sequence ID" value="KAH7444783.1"/>
    <property type="molecule type" value="Genomic_DNA"/>
</dbReference>
<sequence length="47" mass="5357">MFFQALFPPLGSKLQVAPLESRWTMSTGTSATISMDHMRICKLFHSR</sequence>
<proteinExistence type="predicted"/>
<dbReference type="Proteomes" id="UP000825935">
    <property type="component" value="Chromosome 2"/>
</dbReference>
<name>A0A8T2VGE2_CERRI</name>
<comment type="caution">
    <text evidence="1">The sequence shown here is derived from an EMBL/GenBank/DDBJ whole genome shotgun (WGS) entry which is preliminary data.</text>
</comment>
<organism evidence="1 2">
    <name type="scientific">Ceratopteris richardii</name>
    <name type="common">Triangle waterfern</name>
    <dbReference type="NCBI Taxonomy" id="49495"/>
    <lineage>
        <taxon>Eukaryota</taxon>
        <taxon>Viridiplantae</taxon>
        <taxon>Streptophyta</taxon>
        <taxon>Embryophyta</taxon>
        <taxon>Tracheophyta</taxon>
        <taxon>Polypodiopsida</taxon>
        <taxon>Polypodiidae</taxon>
        <taxon>Polypodiales</taxon>
        <taxon>Pteridineae</taxon>
        <taxon>Pteridaceae</taxon>
        <taxon>Parkerioideae</taxon>
        <taxon>Ceratopteris</taxon>
    </lineage>
</organism>
<keyword evidence="2" id="KW-1185">Reference proteome</keyword>